<dbReference type="RefSeq" id="XP_009177035.1">
    <property type="nucleotide sequence ID" value="XM_009178771.1"/>
</dbReference>
<dbReference type="Proteomes" id="UP000054324">
    <property type="component" value="Unassembled WGS sequence"/>
</dbReference>
<dbReference type="CTD" id="20329780"/>
<dbReference type="EMBL" id="KL597286">
    <property type="protein sequence ID" value="KER19218.1"/>
    <property type="molecule type" value="Genomic_DNA"/>
</dbReference>
<evidence type="ECO:0000256" key="1">
    <source>
        <dbReference type="SAM" id="Coils"/>
    </source>
</evidence>
<protein>
    <submittedName>
        <fullName evidence="2">Uncharacterized protein</fullName>
    </submittedName>
</protein>
<dbReference type="AlphaFoldDB" id="A0A074YX52"/>
<accession>A0A074YX52</accession>
<dbReference type="OrthoDB" id="5978643at2759"/>
<reference evidence="2 3" key="1">
    <citation type="submission" date="2013-11" db="EMBL/GenBank/DDBJ databases">
        <title>Opisthorchis viverrini - life in the bile duct.</title>
        <authorList>
            <person name="Young N.D."/>
            <person name="Nagarajan N."/>
            <person name="Lin S.J."/>
            <person name="Korhonen P.K."/>
            <person name="Jex A.R."/>
            <person name="Hall R.S."/>
            <person name="Safavi-Hemami H."/>
            <person name="Kaewkong W."/>
            <person name="Bertrand D."/>
            <person name="Gao S."/>
            <person name="Seet Q."/>
            <person name="Wongkham S."/>
            <person name="Teh B.T."/>
            <person name="Wongkham C."/>
            <person name="Intapan P.M."/>
            <person name="Maleewong W."/>
            <person name="Yang X."/>
            <person name="Hu M."/>
            <person name="Wang Z."/>
            <person name="Hofmann A."/>
            <person name="Sternberg P.W."/>
            <person name="Tan P."/>
            <person name="Wang J."/>
            <person name="Gasser R.B."/>
        </authorList>
    </citation>
    <scope>NUCLEOTIDE SEQUENCE [LARGE SCALE GENOMIC DNA]</scope>
</reference>
<dbReference type="STRING" id="6198.A0A074YX52"/>
<sequence>MQRFTKETVSLKSKLLDAEVHETDVVLTDRDSVLAAATYERTALSQAVDQNRTLNQQLDELQDAFQCARWESECNDLSEAFEALSRELDRAREHGEYDHATHTTLHLEAVQQQQQQQSDGLATGNNDGLVRQFMKELENSH</sequence>
<feature type="coiled-coil region" evidence="1">
    <location>
        <begin position="44"/>
        <end position="94"/>
    </location>
</feature>
<evidence type="ECO:0000313" key="2">
    <source>
        <dbReference type="EMBL" id="KER19218.1"/>
    </source>
</evidence>
<organism evidence="2 3">
    <name type="scientific">Opisthorchis viverrini</name>
    <name type="common">Southeast Asian liver fluke</name>
    <dbReference type="NCBI Taxonomy" id="6198"/>
    <lineage>
        <taxon>Eukaryota</taxon>
        <taxon>Metazoa</taxon>
        <taxon>Spiralia</taxon>
        <taxon>Lophotrochozoa</taxon>
        <taxon>Platyhelminthes</taxon>
        <taxon>Trematoda</taxon>
        <taxon>Digenea</taxon>
        <taxon>Opisthorchiida</taxon>
        <taxon>Opisthorchiata</taxon>
        <taxon>Opisthorchiidae</taxon>
        <taxon>Opisthorchis</taxon>
    </lineage>
</organism>
<proteinExistence type="predicted"/>
<keyword evidence="1" id="KW-0175">Coiled coil</keyword>
<feature type="non-terminal residue" evidence="2">
    <location>
        <position position="141"/>
    </location>
</feature>
<gene>
    <name evidence="2" type="ORF">T265_15615</name>
</gene>
<dbReference type="KEGG" id="ovi:T265_15615"/>
<keyword evidence="3" id="KW-1185">Reference proteome</keyword>
<evidence type="ECO:0000313" key="3">
    <source>
        <dbReference type="Proteomes" id="UP000054324"/>
    </source>
</evidence>
<dbReference type="GeneID" id="20329780"/>
<name>A0A074YX52_OPIVI</name>